<feature type="compositionally biased region" description="Basic and acidic residues" evidence="1">
    <location>
        <begin position="215"/>
        <end position="228"/>
    </location>
</feature>
<name>A0A3N4HXH7_ASCIM</name>
<dbReference type="EMBL" id="ML119740">
    <property type="protein sequence ID" value="RPA76681.1"/>
    <property type="molecule type" value="Genomic_DNA"/>
</dbReference>
<reference evidence="2 3" key="1">
    <citation type="journal article" date="2018" name="Nat. Ecol. Evol.">
        <title>Pezizomycetes genomes reveal the molecular basis of ectomycorrhizal truffle lifestyle.</title>
        <authorList>
            <person name="Murat C."/>
            <person name="Payen T."/>
            <person name="Noel B."/>
            <person name="Kuo A."/>
            <person name="Morin E."/>
            <person name="Chen J."/>
            <person name="Kohler A."/>
            <person name="Krizsan K."/>
            <person name="Balestrini R."/>
            <person name="Da Silva C."/>
            <person name="Montanini B."/>
            <person name="Hainaut M."/>
            <person name="Levati E."/>
            <person name="Barry K.W."/>
            <person name="Belfiori B."/>
            <person name="Cichocki N."/>
            <person name="Clum A."/>
            <person name="Dockter R.B."/>
            <person name="Fauchery L."/>
            <person name="Guy J."/>
            <person name="Iotti M."/>
            <person name="Le Tacon F."/>
            <person name="Lindquist E.A."/>
            <person name="Lipzen A."/>
            <person name="Malagnac F."/>
            <person name="Mello A."/>
            <person name="Molinier V."/>
            <person name="Miyauchi S."/>
            <person name="Poulain J."/>
            <person name="Riccioni C."/>
            <person name="Rubini A."/>
            <person name="Sitrit Y."/>
            <person name="Splivallo R."/>
            <person name="Traeger S."/>
            <person name="Wang M."/>
            <person name="Zifcakova L."/>
            <person name="Wipf D."/>
            <person name="Zambonelli A."/>
            <person name="Paolocci F."/>
            <person name="Nowrousian M."/>
            <person name="Ottonello S."/>
            <person name="Baldrian P."/>
            <person name="Spatafora J.W."/>
            <person name="Henrissat B."/>
            <person name="Nagy L.G."/>
            <person name="Aury J.M."/>
            <person name="Wincker P."/>
            <person name="Grigoriev I.V."/>
            <person name="Bonfante P."/>
            <person name="Martin F.M."/>
        </authorList>
    </citation>
    <scope>NUCLEOTIDE SEQUENCE [LARGE SCALE GENOMIC DNA]</scope>
    <source>
        <strain evidence="2 3">RN42</strain>
    </source>
</reference>
<feature type="region of interest" description="Disordered" evidence="1">
    <location>
        <begin position="918"/>
        <end position="1097"/>
    </location>
</feature>
<keyword evidence="3" id="KW-1185">Reference proteome</keyword>
<dbReference type="Proteomes" id="UP000275078">
    <property type="component" value="Unassembled WGS sequence"/>
</dbReference>
<feature type="region of interest" description="Disordered" evidence="1">
    <location>
        <begin position="395"/>
        <end position="481"/>
    </location>
</feature>
<dbReference type="STRING" id="1160509.A0A3N4HXH7"/>
<proteinExistence type="predicted"/>
<evidence type="ECO:0000313" key="3">
    <source>
        <dbReference type="Proteomes" id="UP000275078"/>
    </source>
</evidence>
<evidence type="ECO:0000256" key="1">
    <source>
        <dbReference type="SAM" id="MobiDB-lite"/>
    </source>
</evidence>
<feature type="compositionally biased region" description="Basic and acidic residues" evidence="1">
    <location>
        <begin position="984"/>
        <end position="1003"/>
    </location>
</feature>
<evidence type="ECO:0000313" key="2">
    <source>
        <dbReference type="EMBL" id="RPA76681.1"/>
    </source>
</evidence>
<feature type="compositionally biased region" description="Basic and acidic residues" evidence="1">
    <location>
        <begin position="457"/>
        <end position="475"/>
    </location>
</feature>
<sequence>MPPHALQTNMPATGPIVPLPATPYFLSPDWAAEKYSEFATENVEQNEPVWITIPGPPGLEKRHVPEGDEFFFDDEYVHEEEAFAGDYADDEQYDAAAWADFEAKHLYKRGNGPSKPEDLPFTLYRPYRKNHLKQAPPKQSAQATPEDVEEPYLAKRGNGPSTPREATRPWRRRRPVPSPKAVVEDEESEAHLVKREAVHNPFKNSPARPSRPHPKVHDAPSLVKRDPGNKPSKPCCTYMPKWPVPGEHVTNNQHEEEEHDASTGSLVKRDPGNKPSSPEPVKKPANPEPVKEPSKPACTYRANHDSDASTGKLVKREALPEADELEGPSLVKRDPTPTYRPITNSPTKWPPRHEDEEENPYYYLSKRDLGNYLRTPLAAYEEEMKEAVERIFKREALPGNSGSKPEPNRPVPYRPHRRNQKRTKVDEVDEVEAPFLVKRDPTPTYRPITNSPTKWPPRHEEDVEEEAHLAKREEAAQPTGLGARTPRRLYWVPAEIVEAHFHTPSLVKRDPTPTYRPITNSPTKWPPRHQEEEEAEDFEDAPTLVKRDPSPTYRPITNSPTKWPPRRHEEEEEDEDFQDVPSLVKRDPTPTYRPITNSPTKWPPRQELEETEEGDFEAPSLVKRDPTPTYRPITNSPTKWPPRRQEEDEETEDFASLAKRDEYIDEEEYYSAEELPTLVKRDPSPTYRPITNSPTKWPPRKAVFEDDEEESRFQDAPSLVKRDPTPTYRPITCSPTKWPPRHQEEDDETEQFGCLAKRAEDVDEQEEYYDAPSLVKRDPTPTYRPITNSPTKWPPRQEEEEHGRLGPRGYYLTEEEFHVIYDSPTLVKRDPSPTYRPITNSPTRWPPRREEEIEESEELPTLVKRDPSPTYRPITNSPTKWPPRHEEEEHEHLARRGFYLTEEEILAVQAARHAVLEEDAEFSPTLVKRDPSPTYRPITNSPTKWPPRREEEEVEEYEELPTLVKRDPSPTYRPITNSPTKWPPRHEEDDTESEAHLAKRDSQEGACNCDGFSAPLDGPERSILSKRCNCPGKPPVRPHPTRSPNNPHCVISHQENPIDEDSEQPNLHKRSPPTSKRGSQPTKSPMHPGCSVSKRSIPQFVKRDDAWDWDEKEVYPDFDLTSPQLIFPEKITTAAKRQPTAQPTGTLVKRDPTPTYRPITNSPTRWPPRHEEEDVEDEGHLAKRSSWFEEYTGVEKKGGDAPAGLDQESQIHYEKHTNVNKVASVTLPKDCDPITRLCAGVDSRLVDALEGSKGQFFDPLPRDGATGSRVQLMKRFIDSQRA</sequence>
<organism evidence="2 3">
    <name type="scientific">Ascobolus immersus RN42</name>
    <dbReference type="NCBI Taxonomy" id="1160509"/>
    <lineage>
        <taxon>Eukaryota</taxon>
        <taxon>Fungi</taxon>
        <taxon>Dikarya</taxon>
        <taxon>Ascomycota</taxon>
        <taxon>Pezizomycotina</taxon>
        <taxon>Pezizomycetes</taxon>
        <taxon>Pezizales</taxon>
        <taxon>Ascobolaceae</taxon>
        <taxon>Ascobolus</taxon>
    </lineage>
</organism>
<feature type="region of interest" description="Disordered" evidence="1">
    <location>
        <begin position="824"/>
        <end position="889"/>
    </location>
</feature>
<protein>
    <submittedName>
        <fullName evidence="2">Uncharacterized protein</fullName>
    </submittedName>
</protein>
<feature type="compositionally biased region" description="Basic and acidic residues" evidence="1">
    <location>
        <begin position="189"/>
        <end position="198"/>
    </location>
</feature>
<feature type="region of interest" description="Disordered" evidence="1">
    <location>
        <begin position="1133"/>
        <end position="1181"/>
    </location>
</feature>
<gene>
    <name evidence="2" type="ORF">BJ508DRAFT_330928</name>
</gene>
<accession>A0A3N4HXH7</accession>
<feature type="compositionally biased region" description="Basic and acidic residues" evidence="1">
    <location>
        <begin position="795"/>
        <end position="804"/>
    </location>
</feature>
<feature type="region of interest" description="Disordered" evidence="1">
    <location>
        <begin position="108"/>
        <end position="355"/>
    </location>
</feature>
<feature type="region of interest" description="Disordered" evidence="1">
    <location>
        <begin position="505"/>
        <end position="804"/>
    </location>
</feature>
<feature type="compositionally biased region" description="Polar residues" evidence="1">
    <location>
        <begin position="1072"/>
        <end position="1083"/>
    </location>
</feature>